<reference evidence="2 3" key="1">
    <citation type="journal article" date="2015" name="Genome Announc.">
        <title>Draft Genome Sequence of the Terrestrial Cyanobacterium Scytonema millei VB511283, Isolated from Eastern India.</title>
        <authorList>
            <person name="Sen D."/>
            <person name="Chandrababunaidu M.M."/>
            <person name="Singh D."/>
            <person name="Sanghi N."/>
            <person name="Ghorai A."/>
            <person name="Mishra G.P."/>
            <person name="Madduluri M."/>
            <person name="Adhikary S.P."/>
            <person name="Tripathy S."/>
        </authorList>
    </citation>
    <scope>NUCLEOTIDE SEQUENCE [LARGE SCALE GENOMIC DNA]</scope>
    <source>
        <strain evidence="2 3">VB511283</strain>
    </source>
</reference>
<dbReference type="AlphaFoldDB" id="A0A9X5E694"/>
<dbReference type="Proteomes" id="UP000031532">
    <property type="component" value="Unassembled WGS sequence"/>
</dbReference>
<keyword evidence="3" id="KW-1185">Reference proteome</keyword>
<evidence type="ECO:0000256" key="1">
    <source>
        <dbReference type="SAM" id="MobiDB-lite"/>
    </source>
</evidence>
<dbReference type="EMBL" id="JTJC03000003">
    <property type="protein sequence ID" value="NHC35691.1"/>
    <property type="molecule type" value="Genomic_DNA"/>
</dbReference>
<sequence>MRSEGKRSRGAGGQGGQGGQDNLKCNVYACKLPNSPVSFPEAEIFSLAPHSSLLT</sequence>
<gene>
    <name evidence="2" type="ORF">QH73_0013650</name>
</gene>
<proteinExistence type="predicted"/>
<feature type="compositionally biased region" description="Gly residues" evidence="1">
    <location>
        <begin position="10"/>
        <end position="19"/>
    </location>
</feature>
<feature type="region of interest" description="Disordered" evidence="1">
    <location>
        <begin position="1"/>
        <end position="20"/>
    </location>
</feature>
<dbReference type="RefSeq" id="WP_165587693.1">
    <property type="nucleotide sequence ID" value="NZ_JTJC03000003.1"/>
</dbReference>
<accession>A0A9X5E694</accession>
<protein>
    <submittedName>
        <fullName evidence="2">Uncharacterized protein</fullName>
    </submittedName>
</protein>
<comment type="caution">
    <text evidence="2">The sequence shown here is derived from an EMBL/GenBank/DDBJ whole genome shotgun (WGS) entry which is preliminary data.</text>
</comment>
<evidence type="ECO:0000313" key="2">
    <source>
        <dbReference type="EMBL" id="NHC35691.1"/>
    </source>
</evidence>
<evidence type="ECO:0000313" key="3">
    <source>
        <dbReference type="Proteomes" id="UP000031532"/>
    </source>
</evidence>
<organism evidence="2 3">
    <name type="scientific">Scytonema millei VB511283</name>
    <dbReference type="NCBI Taxonomy" id="1245923"/>
    <lineage>
        <taxon>Bacteria</taxon>
        <taxon>Bacillati</taxon>
        <taxon>Cyanobacteriota</taxon>
        <taxon>Cyanophyceae</taxon>
        <taxon>Nostocales</taxon>
        <taxon>Scytonemataceae</taxon>
        <taxon>Scytonema</taxon>
    </lineage>
</organism>
<name>A0A9X5E694_9CYAN</name>